<dbReference type="Pfam" id="PF07702">
    <property type="entry name" value="UTRA"/>
    <property type="match status" value="1"/>
</dbReference>
<dbReference type="GO" id="GO:0003677">
    <property type="term" value="F:DNA binding"/>
    <property type="evidence" value="ECO:0007669"/>
    <property type="project" value="UniProtKB-UniRule"/>
</dbReference>
<evidence type="ECO:0000313" key="12">
    <source>
        <dbReference type="Proteomes" id="UP000226420"/>
    </source>
</evidence>
<proteinExistence type="predicted"/>
<feature type="domain" description="HTH gntR-type" evidence="10">
    <location>
        <begin position="17"/>
        <end position="85"/>
    </location>
</feature>
<dbReference type="GO" id="GO:0003700">
    <property type="term" value="F:DNA-binding transcription factor activity"/>
    <property type="evidence" value="ECO:0007669"/>
    <property type="project" value="UniProtKB-UniRule"/>
</dbReference>
<comment type="caution">
    <text evidence="11">The sequence shown here is derived from an EMBL/GenBank/DDBJ whole genome shotgun (WGS) entry which is preliminary data.</text>
</comment>
<dbReference type="Proteomes" id="UP000226420">
    <property type="component" value="Unassembled WGS sequence"/>
</dbReference>
<dbReference type="InterPro" id="IPR050679">
    <property type="entry name" value="Bact_HTH_transcr_reg"/>
</dbReference>
<dbReference type="InterPro" id="IPR011663">
    <property type="entry name" value="UTRA"/>
</dbReference>
<organism evidence="11 12">
    <name type="scientific">Pragia fontium DSM 5563 = ATCC 49100</name>
    <dbReference type="NCBI Taxonomy" id="1122977"/>
    <lineage>
        <taxon>Bacteria</taxon>
        <taxon>Pseudomonadati</taxon>
        <taxon>Pseudomonadota</taxon>
        <taxon>Gammaproteobacteria</taxon>
        <taxon>Enterobacterales</taxon>
        <taxon>Budviciaceae</taxon>
        <taxon>Pragia</taxon>
    </lineage>
</organism>
<evidence type="ECO:0000256" key="5">
    <source>
        <dbReference type="ARBA" id="ARBA00023163"/>
    </source>
</evidence>
<evidence type="ECO:0000256" key="6">
    <source>
        <dbReference type="ARBA" id="ARBA00058362"/>
    </source>
</evidence>
<dbReference type="SUPFAM" id="SSF64288">
    <property type="entry name" value="Chorismate lyase-like"/>
    <property type="match status" value="1"/>
</dbReference>
<accession>A0AAJ4W7Z5</accession>
<reference evidence="11 12" key="1">
    <citation type="submission" date="2016-10" db="EMBL/GenBank/DDBJ databases">
        <authorList>
            <person name="Varghese N."/>
            <person name="Submissions S."/>
        </authorList>
    </citation>
    <scope>NUCLEOTIDE SEQUENCE [LARGE SCALE GENOMIC DNA]</scope>
    <source>
        <strain evidence="11 12">DSM 5563</strain>
    </source>
</reference>
<sequence length="247" mass="28129">MMTLQVGKLALKQSGPLPLYAKVKEMVADKILCGEWRPNDRVPSETELVQLLGFSRMTINRALRELTAEGLLIRMQGVGTFVAEPKRQSSLFEIQNIADEILARHHQHRSDVMLHQATVADREQAMALNILPGSEIFHSTIIHYENEVPIQIEDRYVNPAIAPDYLKQDFTQLTPNIYLNLVAPLTEGEHIVEAVSATAQQSKWLQLAPHEPCLLICRRTWSKQHHVSYARLLYPGSRHRLKGHFMS</sequence>
<evidence type="ECO:0000256" key="9">
    <source>
        <dbReference type="NCBIfam" id="TIGR02018"/>
    </source>
</evidence>
<protein>
    <recommendedName>
        <fullName evidence="8 9">Histidine utilization repressor</fullName>
    </recommendedName>
</protein>
<dbReference type="Pfam" id="PF00392">
    <property type="entry name" value="GntR"/>
    <property type="match status" value="1"/>
</dbReference>
<dbReference type="NCBIfam" id="TIGR02018">
    <property type="entry name" value="his_ut_repres"/>
    <property type="match status" value="1"/>
</dbReference>
<dbReference type="SMART" id="SM00345">
    <property type="entry name" value="HTH_GNTR"/>
    <property type="match status" value="1"/>
</dbReference>
<dbReference type="FunFam" id="3.40.1410.10:FF:000004">
    <property type="entry name" value="Histidine utilization repressor"/>
    <property type="match status" value="1"/>
</dbReference>
<evidence type="ECO:0000259" key="10">
    <source>
        <dbReference type="PROSITE" id="PS50949"/>
    </source>
</evidence>
<evidence type="ECO:0000313" key="11">
    <source>
        <dbReference type="EMBL" id="SFC08058.1"/>
    </source>
</evidence>
<keyword evidence="3" id="KW-0805">Transcription regulation</keyword>
<comment type="function">
    <text evidence="6">Repressor which binds to the hutP region in the histidine utilization (hut) operon. It blocks the expression of all the hut genes in the absence of inducer.</text>
</comment>
<dbReference type="PANTHER" id="PTHR44846">
    <property type="entry name" value="MANNOSYL-D-GLYCERATE TRANSPORT/METABOLISM SYSTEM REPRESSOR MNGR-RELATED"/>
    <property type="match status" value="1"/>
</dbReference>
<evidence type="ECO:0000256" key="2">
    <source>
        <dbReference type="ARBA" id="ARBA00022808"/>
    </source>
</evidence>
<name>A0AAJ4W7Z5_9GAMM</name>
<evidence type="ECO:0000256" key="8">
    <source>
        <dbReference type="ARBA" id="ARBA00071620"/>
    </source>
</evidence>
<evidence type="ECO:0000256" key="1">
    <source>
        <dbReference type="ARBA" id="ARBA00022491"/>
    </source>
</evidence>
<dbReference type="InterPro" id="IPR000524">
    <property type="entry name" value="Tscrpt_reg_HTH_GntR"/>
</dbReference>
<dbReference type="InterPro" id="IPR036388">
    <property type="entry name" value="WH-like_DNA-bd_sf"/>
</dbReference>
<dbReference type="InterPro" id="IPR010248">
    <property type="entry name" value="His_ut_repres"/>
</dbReference>
<dbReference type="PRINTS" id="PR00035">
    <property type="entry name" value="HTHGNTR"/>
</dbReference>
<dbReference type="GO" id="GO:0006547">
    <property type="term" value="P:L-histidine metabolic process"/>
    <property type="evidence" value="ECO:0007669"/>
    <property type="project" value="UniProtKB-UniRule"/>
</dbReference>
<keyword evidence="1" id="KW-0678">Repressor</keyword>
<dbReference type="SUPFAM" id="SSF46785">
    <property type="entry name" value="Winged helix' DNA-binding domain"/>
    <property type="match status" value="1"/>
</dbReference>
<comment type="pathway">
    <text evidence="7">Amino-acid degradation; L-histidine degradation into L-glutamate [regulation].</text>
</comment>
<dbReference type="CDD" id="cd07377">
    <property type="entry name" value="WHTH_GntR"/>
    <property type="match status" value="1"/>
</dbReference>
<gene>
    <name evidence="11" type="ORF">SAMN02745723_101331</name>
</gene>
<evidence type="ECO:0000256" key="4">
    <source>
        <dbReference type="ARBA" id="ARBA00023125"/>
    </source>
</evidence>
<dbReference type="GO" id="GO:0045892">
    <property type="term" value="P:negative regulation of DNA-templated transcription"/>
    <property type="evidence" value="ECO:0007669"/>
    <property type="project" value="UniProtKB-UniRule"/>
</dbReference>
<evidence type="ECO:0000256" key="3">
    <source>
        <dbReference type="ARBA" id="ARBA00023015"/>
    </source>
</evidence>
<dbReference type="Gene3D" id="3.40.1410.10">
    <property type="entry name" value="Chorismate lyase-like"/>
    <property type="match status" value="1"/>
</dbReference>
<dbReference type="AlphaFoldDB" id="A0AAJ4W7Z5"/>
<dbReference type="EMBL" id="FOLW01000001">
    <property type="protein sequence ID" value="SFC08058.1"/>
    <property type="molecule type" value="Genomic_DNA"/>
</dbReference>
<dbReference type="PROSITE" id="PS50949">
    <property type="entry name" value="HTH_GNTR"/>
    <property type="match status" value="1"/>
</dbReference>
<evidence type="ECO:0000256" key="7">
    <source>
        <dbReference type="ARBA" id="ARBA00060686"/>
    </source>
</evidence>
<dbReference type="FunFam" id="1.10.10.10:FF:000079">
    <property type="entry name" value="GntR family transcriptional regulator"/>
    <property type="match status" value="1"/>
</dbReference>
<dbReference type="InterPro" id="IPR028978">
    <property type="entry name" value="Chorismate_lyase_/UTRA_dom_sf"/>
</dbReference>
<dbReference type="InterPro" id="IPR036390">
    <property type="entry name" value="WH_DNA-bd_sf"/>
</dbReference>
<dbReference type="SMART" id="SM00866">
    <property type="entry name" value="UTRA"/>
    <property type="match status" value="1"/>
</dbReference>
<keyword evidence="4" id="KW-0238">DNA-binding</keyword>
<dbReference type="PANTHER" id="PTHR44846:SF16">
    <property type="entry name" value="TRANSCRIPTIONAL REGULATOR PHNF-RELATED"/>
    <property type="match status" value="1"/>
</dbReference>
<dbReference type="Gene3D" id="1.10.10.10">
    <property type="entry name" value="Winged helix-like DNA-binding domain superfamily/Winged helix DNA-binding domain"/>
    <property type="match status" value="1"/>
</dbReference>
<keyword evidence="5" id="KW-0804">Transcription</keyword>
<keyword evidence="2" id="KW-0369">Histidine metabolism</keyword>